<accession>A0ABV1L032</accession>
<evidence type="ECO:0000313" key="5">
    <source>
        <dbReference type="EMBL" id="MEQ4485713.1"/>
    </source>
</evidence>
<dbReference type="InterPro" id="IPR041522">
    <property type="entry name" value="CdaR_GGDEF"/>
</dbReference>
<sequence length="371" mass="42960">MTDRISKEQWKIRSDFLQLRLNEPAVVAAILKCDPDKRATLSAEPFSVREQASSYMARNGVPFLCFQDIDDQLVLIMGMGETSEEAKTRIRHHLTQLGDQLEDRLGFRLFTAVGSFEASFEQAPTSYQNALLTLDYALLFPNERLLIYDSVTSTSEKKDTLLTEPEKYARLLLAHDEEAIFKQIDDDFEAFSQIGGIKPSELRNAAVEMIIQMKGLLKDFKRFQIISHAYHDIMNQVFRSTSLEQLKSHVRFIAEEVSQALSGRQEQSPVIRQIVEFVHTSYREDFSLKTLGQTYRVHPVYLGQLFQKEMNQTFSDYLNRYRVEKALELMKNTSMKTHDISEAVGYWDTAHFYKQFKKYVGVSPAQYRKLL</sequence>
<comment type="caution">
    <text evidence="5">The sequence shown here is derived from an EMBL/GenBank/DDBJ whole genome shotgun (WGS) entry which is preliminary data.</text>
</comment>
<dbReference type="SUPFAM" id="SSF46689">
    <property type="entry name" value="Homeodomain-like"/>
    <property type="match status" value="1"/>
</dbReference>
<dbReference type="RefSeq" id="WP_232188878.1">
    <property type="nucleotide sequence ID" value="NZ_JAIOAP010000016.1"/>
</dbReference>
<evidence type="ECO:0000259" key="4">
    <source>
        <dbReference type="PROSITE" id="PS01124"/>
    </source>
</evidence>
<keyword evidence="2" id="KW-0238">DNA-binding</keyword>
<dbReference type="InterPro" id="IPR018060">
    <property type="entry name" value="HTH_AraC"/>
</dbReference>
<dbReference type="Pfam" id="PF12833">
    <property type="entry name" value="HTH_18"/>
    <property type="match status" value="1"/>
</dbReference>
<keyword evidence="3" id="KW-0804">Transcription</keyword>
<dbReference type="PANTHER" id="PTHR43280">
    <property type="entry name" value="ARAC-FAMILY TRANSCRIPTIONAL REGULATOR"/>
    <property type="match status" value="1"/>
</dbReference>
<proteinExistence type="predicted"/>
<evidence type="ECO:0000256" key="1">
    <source>
        <dbReference type="ARBA" id="ARBA00023015"/>
    </source>
</evidence>
<dbReference type="Proteomes" id="UP001493487">
    <property type="component" value="Unassembled WGS sequence"/>
</dbReference>
<reference evidence="5 6" key="1">
    <citation type="journal article" date="2023" name="Genome Announc.">
        <title>Pan-Genome Analyses of the Genus Cohnella and Proposal of the Novel Species Cohnella silvisoli sp. nov., Isolated from Forest Soil.</title>
        <authorList>
            <person name="Wang C."/>
            <person name="Mao L."/>
            <person name="Bao G."/>
            <person name="Zhu H."/>
        </authorList>
    </citation>
    <scope>NUCLEOTIDE SEQUENCE [LARGE SCALE GENOMIC DNA]</scope>
    <source>
        <strain evidence="5 6">NL03-T5-1</strain>
    </source>
</reference>
<name>A0ABV1L032_9BACL</name>
<protein>
    <submittedName>
        <fullName evidence="5">Helix-turn-helix domain-containing protein</fullName>
    </submittedName>
</protein>
<gene>
    <name evidence="5" type="ORF">QJS35_25355</name>
</gene>
<dbReference type="PROSITE" id="PS01124">
    <property type="entry name" value="HTH_ARAC_FAMILY_2"/>
    <property type="match status" value="1"/>
</dbReference>
<keyword evidence="1" id="KW-0805">Transcription regulation</keyword>
<dbReference type="InterPro" id="IPR009057">
    <property type="entry name" value="Homeodomain-like_sf"/>
</dbReference>
<organism evidence="5 6">
    <name type="scientific">Cohnella silvisoli</name>
    <dbReference type="NCBI Taxonomy" id="2873699"/>
    <lineage>
        <taxon>Bacteria</taxon>
        <taxon>Bacillati</taxon>
        <taxon>Bacillota</taxon>
        <taxon>Bacilli</taxon>
        <taxon>Bacillales</taxon>
        <taxon>Paenibacillaceae</taxon>
        <taxon>Cohnella</taxon>
    </lineage>
</organism>
<dbReference type="SMART" id="SM00342">
    <property type="entry name" value="HTH_ARAC"/>
    <property type="match status" value="1"/>
</dbReference>
<dbReference type="PANTHER" id="PTHR43280:SF35">
    <property type="entry name" value="RESPONSE REGULATOR"/>
    <property type="match status" value="1"/>
</dbReference>
<evidence type="ECO:0000256" key="3">
    <source>
        <dbReference type="ARBA" id="ARBA00023163"/>
    </source>
</evidence>
<dbReference type="EMBL" id="JASKHM010000017">
    <property type="protein sequence ID" value="MEQ4485713.1"/>
    <property type="molecule type" value="Genomic_DNA"/>
</dbReference>
<feature type="domain" description="HTH araC/xylS-type" evidence="4">
    <location>
        <begin position="272"/>
        <end position="370"/>
    </location>
</feature>
<evidence type="ECO:0000256" key="2">
    <source>
        <dbReference type="ARBA" id="ARBA00023125"/>
    </source>
</evidence>
<keyword evidence="6" id="KW-1185">Reference proteome</keyword>
<dbReference type="Pfam" id="PF17853">
    <property type="entry name" value="GGDEF_2"/>
    <property type="match status" value="1"/>
</dbReference>
<dbReference type="Gene3D" id="1.10.10.60">
    <property type="entry name" value="Homeodomain-like"/>
    <property type="match status" value="2"/>
</dbReference>
<evidence type="ECO:0000313" key="6">
    <source>
        <dbReference type="Proteomes" id="UP001493487"/>
    </source>
</evidence>